<accession>A0AAN5AIA0</accession>
<dbReference type="Gene3D" id="2.40.160.50">
    <property type="entry name" value="membrane protein fhac: a member of the omp85/tpsb transporter family"/>
    <property type="match status" value="1"/>
</dbReference>
<evidence type="ECO:0000259" key="3">
    <source>
        <dbReference type="Pfam" id="PF01103"/>
    </source>
</evidence>
<dbReference type="InterPro" id="IPR000184">
    <property type="entry name" value="Bac_surfAg_D15"/>
</dbReference>
<protein>
    <recommendedName>
        <fullName evidence="3">Bacterial surface antigen (D15) domain-containing protein</fullName>
    </recommendedName>
</protein>
<keyword evidence="2" id="KW-0472">Membrane</keyword>
<dbReference type="Proteomes" id="UP001310022">
    <property type="component" value="Unassembled WGS sequence"/>
</dbReference>
<sequence>MFIGFCQGSAHAQHQADSLSSGQEMKLVEDVMDWVTIDKEKYTLSFYPLLDYSERAGLDVGIMPVIVLKDQKERKRETKYSRPTTIIPSFAYSTKGQMMLDTDVIYYHTNGWLLGARILWYQIPDTFYGIGGPNVAPTEFLTNTFGATGVWLNPLTDVFFLGLSYDVSWVDNSRFEGESLDESIRGFEGGFTTGLGLDARFDTRDDILYPSRGQLFTFDYRYYFGDFNFHHLELDLASFWKIGSAKNVIGAQAYYEFVLGDDVPFYKLPQLGGKHHFRAIGHPNRYIDNQIYYVQAEYRRHIYGRFGAAAFGGWGNTHAEWENPFVKNGKWMYGAGLRFQLLPDDHLNFRLDVGKTAGEEMAIFFTMREAF</sequence>
<comment type="subcellular location">
    <subcellularLocation>
        <location evidence="1">Membrane</location>
    </subcellularLocation>
</comment>
<dbReference type="EMBL" id="BQKE01000001">
    <property type="protein sequence ID" value="GJM59607.1"/>
    <property type="molecule type" value="Genomic_DNA"/>
</dbReference>
<evidence type="ECO:0000256" key="1">
    <source>
        <dbReference type="ARBA" id="ARBA00004370"/>
    </source>
</evidence>
<name>A0AAN5AIA0_9BACT</name>
<proteinExistence type="predicted"/>
<dbReference type="Pfam" id="PF01103">
    <property type="entry name" value="Omp85"/>
    <property type="match status" value="1"/>
</dbReference>
<evidence type="ECO:0000313" key="5">
    <source>
        <dbReference type="Proteomes" id="UP001310022"/>
    </source>
</evidence>
<dbReference type="AlphaFoldDB" id="A0AAN5AIA0"/>
<comment type="caution">
    <text evidence="4">The sequence shown here is derived from an EMBL/GenBank/DDBJ whole genome shotgun (WGS) entry which is preliminary data.</text>
</comment>
<organism evidence="4 5">
    <name type="scientific">Persicobacter diffluens</name>
    <dbReference type="NCBI Taxonomy" id="981"/>
    <lineage>
        <taxon>Bacteria</taxon>
        <taxon>Pseudomonadati</taxon>
        <taxon>Bacteroidota</taxon>
        <taxon>Cytophagia</taxon>
        <taxon>Cytophagales</taxon>
        <taxon>Persicobacteraceae</taxon>
        <taxon>Persicobacter</taxon>
    </lineage>
</organism>
<feature type="domain" description="Bacterial surface antigen (D15)" evidence="3">
    <location>
        <begin position="190"/>
        <end position="340"/>
    </location>
</feature>
<gene>
    <name evidence="4" type="ORF">PEDI_01590</name>
</gene>
<keyword evidence="5" id="KW-1185">Reference proteome</keyword>
<evidence type="ECO:0000313" key="4">
    <source>
        <dbReference type="EMBL" id="GJM59607.1"/>
    </source>
</evidence>
<evidence type="ECO:0000256" key="2">
    <source>
        <dbReference type="ARBA" id="ARBA00023136"/>
    </source>
</evidence>
<dbReference type="GO" id="GO:0019867">
    <property type="term" value="C:outer membrane"/>
    <property type="evidence" value="ECO:0007669"/>
    <property type="project" value="InterPro"/>
</dbReference>
<reference evidence="4 5" key="1">
    <citation type="submission" date="2021-12" db="EMBL/GenBank/DDBJ databases">
        <title>Genome sequencing of bacteria with rrn-lacking chromosome and rrn-plasmid.</title>
        <authorList>
            <person name="Anda M."/>
            <person name="Iwasaki W."/>
        </authorList>
    </citation>
    <scope>NUCLEOTIDE SEQUENCE [LARGE SCALE GENOMIC DNA]</scope>
    <source>
        <strain evidence="4 5">NBRC 15940</strain>
    </source>
</reference>